<proteinExistence type="predicted"/>
<evidence type="ECO:0000313" key="2">
    <source>
        <dbReference type="Proteomes" id="UP000326671"/>
    </source>
</evidence>
<dbReference type="Proteomes" id="UP000326671">
    <property type="component" value="Unassembled WGS sequence"/>
</dbReference>
<gene>
    <name evidence="1" type="ORF">F4V44_25735</name>
</gene>
<accession>A0A5J5GVA3</accession>
<name>A0A5J5GVA3_9BACI</name>
<comment type="caution">
    <text evidence="1">The sequence shown here is derived from an EMBL/GenBank/DDBJ whole genome shotgun (WGS) entry which is preliminary data.</text>
</comment>
<organism evidence="1 2">
    <name type="scientific">Niallia endozanthoxylica</name>
    <dbReference type="NCBI Taxonomy" id="2036016"/>
    <lineage>
        <taxon>Bacteria</taxon>
        <taxon>Bacillati</taxon>
        <taxon>Bacillota</taxon>
        <taxon>Bacilli</taxon>
        <taxon>Bacillales</taxon>
        <taxon>Bacillaceae</taxon>
        <taxon>Niallia</taxon>
    </lineage>
</organism>
<dbReference type="EMBL" id="VYKL01000061">
    <property type="protein sequence ID" value="KAA9012399.1"/>
    <property type="molecule type" value="Genomic_DNA"/>
</dbReference>
<dbReference type="OrthoDB" id="2406167at2"/>
<evidence type="ECO:0000313" key="1">
    <source>
        <dbReference type="EMBL" id="KAA9012399.1"/>
    </source>
</evidence>
<protein>
    <submittedName>
        <fullName evidence="1">Uncharacterized protein</fullName>
    </submittedName>
</protein>
<dbReference type="RefSeq" id="WP_150442836.1">
    <property type="nucleotide sequence ID" value="NZ_VYKL01000061.1"/>
</dbReference>
<keyword evidence="2" id="KW-1185">Reference proteome</keyword>
<dbReference type="AlphaFoldDB" id="A0A5J5GVA3"/>
<reference evidence="1 2" key="1">
    <citation type="submission" date="2019-09" db="EMBL/GenBank/DDBJ databases">
        <title>Whole genome sequences of isolates from the Mars Exploration Rovers.</title>
        <authorList>
            <person name="Seuylemezian A."/>
            <person name="Vaishampayan P."/>
        </authorList>
    </citation>
    <scope>NUCLEOTIDE SEQUENCE [LARGE SCALE GENOMIC DNA]</scope>
    <source>
        <strain evidence="1 2">MER_TA_151</strain>
    </source>
</reference>
<sequence length="137" mass="15748">MLIKKIEDVGSWFSITKKNKLKIHGVKNIPPDILDAVKKEKDEIQNIIHVDYIAKSKGWIVAIPGELYTLQTSKFTGVFIEKTSDKLWESWRETWKDGERNSSSCYVIVEGASFRRALGRATDYISFLNNNKKRGNI</sequence>